<feature type="signal peptide" evidence="1">
    <location>
        <begin position="1"/>
        <end position="21"/>
    </location>
</feature>
<proteinExistence type="predicted"/>
<dbReference type="OrthoDB" id="5289237at2"/>
<evidence type="ECO:0000313" key="2">
    <source>
        <dbReference type="EMBL" id="KYG63137.1"/>
    </source>
</evidence>
<name>A0A150WHW7_BDEBC</name>
<dbReference type="RefSeq" id="WP_061836212.1">
    <property type="nucleotide sequence ID" value="NZ_LUKE01000004.1"/>
</dbReference>
<evidence type="ECO:0000313" key="3">
    <source>
        <dbReference type="Proteomes" id="UP000075320"/>
    </source>
</evidence>
<feature type="chain" id="PRO_5007572916" evidence="1">
    <location>
        <begin position="22"/>
        <end position="297"/>
    </location>
</feature>
<keyword evidence="1" id="KW-0732">Signal</keyword>
<organism evidence="2 3">
    <name type="scientific">Bdellovibrio bacteriovorus</name>
    <dbReference type="NCBI Taxonomy" id="959"/>
    <lineage>
        <taxon>Bacteria</taxon>
        <taxon>Pseudomonadati</taxon>
        <taxon>Bdellovibrionota</taxon>
        <taxon>Bdellovibrionia</taxon>
        <taxon>Bdellovibrionales</taxon>
        <taxon>Pseudobdellovibrionaceae</taxon>
        <taxon>Bdellovibrio</taxon>
    </lineage>
</organism>
<protein>
    <submittedName>
        <fullName evidence="2">Uncharacterized protein</fullName>
    </submittedName>
</protein>
<dbReference type="EMBL" id="LUKE01000004">
    <property type="protein sequence ID" value="KYG63137.1"/>
    <property type="molecule type" value="Genomic_DNA"/>
</dbReference>
<keyword evidence="3" id="KW-1185">Reference proteome</keyword>
<evidence type="ECO:0000256" key="1">
    <source>
        <dbReference type="SAM" id="SignalP"/>
    </source>
</evidence>
<accession>A0A150WHW7</accession>
<gene>
    <name evidence="2" type="ORF">AZI86_15615</name>
</gene>
<sequence>MSKRILALALTAMFVAPATHAAVLDGDDAVVSSTSGKFKDWSLSFFSLASRPNMEEGKPDQKDRSIFAYNYLSTNYKVDSTQRYSLRVPFGYTSPGYNERGENKSEEFQMQDVHFVYSNYDWGYIGDVDLSGKVKFYLPTSKSTLDKKSIGYLKFEGYADYTISRNWSIAYIAKPEIYLQTQTSYINSNTGRASRTAIAELEHYGQLQWDVHSMVSLQLKTGFNERWENSSAAQNLDGRHYTQFVYGAAAWIRVQRGLMFTLVVENQTEIGTIRGDSAKYGLPENTDYLLLTNIAIL</sequence>
<dbReference type="AlphaFoldDB" id="A0A150WHW7"/>
<reference evidence="2 3" key="1">
    <citation type="submission" date="2016-03" db="EMBL/GenBank/DDBJ databases">
        <authorList>
            <person name="Ploux O."/>
        </authorList>
    </citation>
    <scope>NUCLEOTIDE SEQUENCE [LARGE SCALE GENOMIC DNA]</scope>
    <source>
        <strain evidence="2 3">R0</strain>
    </source>
</reference>
<dbReference type="Proteomes" id="UP000075320">
    <property type="component" value="Unassembled WGS sequence"/>
</dbReference>
<comment type="caution">
    <text evidence="2">The sequence shown here is derived from an EMBL/GenBank/DDBJ whole genome shotgun (WGS) entry which is preliminary data.</text>
</comment>